<reference evidence="2" key="2">
    <citation type="journal article" date="2005" name="J. Bacteriol.">
        <title>MtdC, a novel class of methylene tetrahydromethanopterin dehydrogenases.</title>
        <authorList>
            <person name="Vorholt J.A."/>
            <person name="Kalyuzhnaya M.G."/>
            <person name="Hagemeier C.H."/>
            <person name="Lidstrom M.E."/>
            <person name="Chistoserdova L."/>
        </authorList>
    </citation>
    <scope>NUCLEOTIDE SEQUENCE</scope>
</reference>
<feature type="domain" description="Glucose/Sorbosone dehydrogenase" evidence="1">
    <location>
        <begin position="89"/>
        <end position="413"/>
    </location>
</feature>
<dbReference type="PANTHER" id="PTHR19328">
    <property type="entry name" value="HEDGEHOG-INTERACTING PROTEIN"/>
    <property type="match status" value="1"/>
</dbReference>
<sequence length="422" mass="44376">MIRRMARSPAGALTWSSSLDGVLGTGTSLTVDSLSAGSHTITLQATDLGGVANQATLLLTVTPTTPNIGLTPVISGLSSPVLLTAPPGDLTRLFIVEQSGAVRIIKNGTLLSTPFLSLSDSISTGSEQGLLGLAFAPDYATSGRFYVSYTNKHGPLAAGTSVIERYTVSNNADLANTASGQRLLTLDDPYDNHNGGMIAFGPDGYLYYGMGDGGGGGDPLNSGQDRSDLFASMLRLDVSGNGAYTIPASNPYATHPTFRHELWNYGLRNPWRWSFDRQTGDLYIGDVGQGAHEEIDIQLASSGGGENYGWHTMEGFSCYGAANCNQTGLTLPKLDYDHSQGCAVTGGYVYRGSATTLRGRYLYADYCGGWVRSFRFAGGAATDQRDEPGLAPGGSITSFGEDAAGEVYIVTQGGSVYRITGN</sequence>
<dbReference type="InterPro" id="IPR012938">
    <property type="entry name" value="Glc/Sorbosone_DH"/>
</dbReference>
<name>Q4JIR9_9BACT</name>
<dbReference type="Pfam" id="PF07995">
    <property type="entry name" value="GSDH"/>
    <property type="match status" value="1"/>
</dbReference>
<dbReference type="EMBL" id="DQ084248">
    <property type="protein sequence ID" value="AAY89243.1"/>
    <property type="molecule type" value="Genomic_DNA"/>
</dbReference>
<dbReference type="InterPro" id="IPR011041">
    <property type="entry name" value="Quinoprot_gluc/sorb_DH_b-prop"/>
</dbReference>
<dbReference type="Gene3D" id="2.120.10.30">
    <property type="entry name" value="TolB, C-terminal domain"/>
    <property type="match status" value="1"/>
</dbReference>
<dbReference type="AlphaFoldDB" id="Q4JIR9"/>
<accession>Q4JIR9</accession>
<reference evidence="2" key="1">
    <citation type="journal article" date="2005" name="Appl. Environ. Microbiol.">
        <title>Highly divergent genes for methanopterin-linked C1 transfer reactions in Lake Washington, assessed via metagenomic analysis and mRNA detection.</title>
        <authorList>
            <person name="Kalyuzhnaya M.G."/>
            <person name="Bowerman S."/>
            <person name="Nercessian O."/>
            <person name="Lidstrom M.E."/>
            <person name="Chistoserdova L."/>
        </authorList>
    </citation>
    <scope>NUCLEOTIDE SEQUENCE</scope>
</reference>
<proteinExistence type="predicted"/>
<evidence type="ECO:0000259" key="1">
    <source>
        <dbReference type="Pfam" id="PF07995"/>
    </source>
</evidence>
<evidence type="ECO:0000313" key="2">
    <source>
        <dbReference type="EMBL" id="AAY89243.1"/>
    </source>
</evidence>
<organism evidence="2">
    <name type="scientific">uncultured bacterium BAC-L1N9</name>
    <dbReference type="NCBI Taxonomy" id="333371"/>
    <lineage>
        <taxon>Bacteria</taxon>
        <taxon>environmental samples</taxon>
    </lineage>
</organism>
<dbReference type="InterPro" id="IPR011042">
    <property type="entry name" value="6-blade_b-propeller_TolB-like"/>
</dbReference>
<dbReference type="SUPFAM" id="SSF50952">
    <property type="entry name" value="Soluble quinoprotein glucose dehydrogenase"/>
    <property type="match status" value="1"/>
</dbReference>
<protein>
    <recommendedName>
        <fullName evidence="1">Glucose/Sorbosone dehydrogenase domain-containing protein</fullName>
    </recommendedName>
</protein>
<dbReference type="PANTHER" id="PTHR19328:SF75">
    <property type="entry name" value="ALDOSE SUGAR DEHYDROGENASE YLII"/>
    <property type="match status" value="1"/>
</dbReference>